<dbReference type="AlphaFoldDB" id="A0A7S1ZDD1"/>
<dbReference type="EMBL" id="HBGO01014662">
    <property type="protein sequence ID" value="CAD9335712.1"/>
    <property type="molecule type" value="Transcribed_RNA"/>
</dbReference>
<accession>A0A7S1ZDD1</accession>
<reference evidence="1" key="1">
    <citation type="submission" date="2021-01" db="EMBL/GenBank/DDBJ databases">
        <authorList>
            <person name="Corre E."/>
            <person name="Pelletier E."/>
            <person name="Niang G."/>
            <person name="Scheremetjew M."/>
            <person name="Finn R."/>
            <person name="Kale V."/>
            <person name="Holt S."/>
            <person name="Cochrane G."/>
            <person name="Meng A."/>
            <person name="Brown T."/>
            <person name="Cohen L."/>
        </authorList>
    </citation>
    <scope>NUCLEOTIDE SEQUENCE</scope>
    <source>
        <strain evidence="1">Grunow 1884</strain>
    </source>
</reference>
<organism evidence="1">
    <name type="scientific">Trieres chinensis</name>
    <name type="common">Marine centric diatom</name>
    <name type="synonym">Odontella sinensis</name>
    <dbReference type="NCBI Taxonomy" id="1514140"/>
    <lineage>
        <taxon>Eukaryota</taxon>
        <taxon>Sar</taxon>
        <taxon>Stramenopiles</taxon>
        <taxon>Ochrophyta</taxon>
        <taxon>Bacillariophyta</taxon>
        <taxon>Mediophyceae</taxon>
        <taxon>Biddulphiophycidae</taxon>
        <taxon>Eupodiscales</taxon>
        <taxon>Parodontellaceae</taxon>
        <taxon>Trieres</taxon>
    </lineage>
</organism>
<name>A0A7S1ZDD1_TRICV</name>
<protein>
    <submittedName>
        <fullName evidence="1">Uncharacterized protein</fullName>
    </submittedName>
</protein>
<proteinExistence type="predicted"/>
<evidence type="ECO:0000313" key="1">
    <source>
        <dbReference type="EMBL" id="CAD9335712.1"/>
    </source>
</evidence>
<sequence length="107" mass="12187">MKAMTEVHPPRRGLVDGSHAVEEKKKHMWDAVPSNAHNSWHRGQKDTNFADHFLVMIELNTQNSRMKLVILGKAVPPGHAEFQKHGCVVDSNIFNCCVGLTRKYVRR</sequence>
<gene>
    <name evidence="1" type="ORF">OSIN01602_LOCUS8281</name>
</gene>